<dbReference type="PANTHER" id="PTHR12358:SF106">
    <property type="entry name" value="LIPID KINASE YEGS"/>
    <property type="match status" value="1"/>
</dbReference>
<evidence type="ECO:0000259" key="13">
    <source>
        <dbReference type="PROSITE" id="PS50146"/>
    </source>
</evidence>
<dbReference type="InterPro" id="IPR001206">
    <property type="entry name" value="Diacylglycerol_kinase_cat_dom"/>
</dbReference>
<dbReference type="RefSeq" id="WP_163977865.1">
    <property type="nucleotide sequence ID" value="NZ_JABFOR010000004.1"/>
</dbReference>
<dbReference type="PANTHER" id="PTHR12358">
    <property type="entry name" value="SPHINGOSINE KINASE"/>
    <property type="match status" value="1"/>
</dbReference>
<dbReference type="EMBL" id="JABFOR010000004">
    <property type="protein sequence ID" value="NOJ69837.1"/>
    <property type="molecule type" value="Genomic_DNA"/>
</dbReference>
<comment type="caution">
    <text evidence="14">The sequence shown here is derived from an EMBL/GenBank/DDBJ whole genome shotgun (WGS) entry which is preliminary data.</text>
</comment>
<dbReference type="Gene3D" id="3.40.50.10330">
    <property type="entry name" value="Probable inorganic polyphosphate/atp-NAD kinase, domain 1"/>
    <property type="match status" value="1"/>
</dbReference>
<dbReference type="Pfam" id="PF00781">
    <property type="entry name" value="DAGK_cat"/>
    <property type="match status" value="1"/>
</dbReference>
<dbReference type="InterPro" id="IPR005218">
    <property type="entry name" value="Diacylglycerol/lipid_kinase"/>
</dbReference>
<comment type="cofactor">
    <cofactor evidence="1">
        <name>Mg(2+)</name>
        <dbReference type="ChEBI" id="CHEBI:18420"/>
    </cofactor>
</comment>
<evidence type="ECO:0000256" key="7">
    <source>
        <dbReference type="ARBA" id="ARBA00022777"/>
    </source>
</evidence>
<dbReference type="InterPro" id="IPR050187">
    <property type="entry name" value="Lipid_Phosphate_FormReg"/>
</dbReference>
<evidence type="ECO:0000256" key="3">
    <source>
        <dbReference type="ARBA" id="ARBA00022516"/>
    </source>
</evidence>
<evidence type="ECO:0000256" key="9">
    <source>
        <dbReference type="ARBA" id="ARBA00022842"/>
    </source>
</evidence>
<dbReference type="AlphaFoldDB" id="A0AAP6ZXE9"/>
<dbReference type="InterPro" id="IPR016064">
    <property type="entry name" value="NAD/diacylglycerol_kinase_sf"/>
</dbReference>
<dbReference type="NCBIfam" id="NF009603">
    <property type="entry name" value="PRK13055.1"/>
    <property type="match status" value="1"/>
</dbReference>
<evidence type="ECO:0000256" key="8">
    <source>
        <dbReference type="ARBA" id="ARBA00022840"/>
    </source>
</evidence>
<keyword evidence="7 14" id="KW-0418">Kinase</keyword>
<keyword evidence="6" id="KW-0547">Nucleotide-binding</keyword>
<comment type="similarity">
    <text evidence="2">Belongs to the diacylglycerol/lipid kinase family.</text>
</comment>
<dbReference type="PROSITE" id="PS50146">
    <property type="entry name" value="DAGK"/>
    <property type="match status" value="1"/>
</dbReference>
<evidence type="ECO:0000256" key="1">
    <source>
        <dbReference type="ARBA" id="ARBA00001946"/>
    </source>
</evidence>
<dbReference type="NCBIfam" id="TIGR00147">
    <property type="entry name" value="YegS/Rv2252/BmrU family lipid kinase"/>
    <property type="match status" value="1"/>
</dbReference>
<dbReference type="SMART" id="SM00046">
    <property type="entry name" value="DAGKc"/>
    <property type="match status" value="1"/>
</dbReference>
<evidence type="ECO:0000256" key="5">
    <source>
        <dbReference type="ARBA" id="ARBA00022723"/>
    </source>
</evidence>
<evidence type="ECO:0000256" key="4">
    <source>
        <dbReference type="ARBA" id="ARBA00022679"/>
    </source>
</evidence>
<dbReference type="Proteomes" id="UP000552038">
    <property type="component" value="Unassembled WGS sequence"/>
</dbReference>
<keyword evidence="3" id="KW-0444">Lipid biosynthesis</keyword>
<evidence type="ECO:0000256" key="12">
    <source>
        <dbReference type="ARBA" id="ARBA00023264"/>
    </source>
</evidence>
<dbReference type="InterPro" id="IPR017438">
    <property type="entry name" value="ATP-NAD_kinase_N"/>
</dbReference>
<feature type="domain" description="DAGKc" evidence="13">
    <location>
        <begin position="1"/>
        <end position="132"/>
    </location>
</feature>
<evidence type="ECO:0000256" key="6">
    <source>
        <dbReference type="ARBA" id="ARBA00022741"/>
    </source>
</evidence>
<evidence type="ECO:0000313" key="14">
    <source>
        <dbReference type="EMBL" id="NOJ69837.1"/>
    </source>
</evidence>
<sequence>MVKRARLIYNPTSGREEGRKRLADILQMLDAAGIETTTHATEGEGDATASAAEAIDNGYDMIIAAGGDGTLNEVINGMADKPKRPPLGIIPLGTTNDFARALGIPRNWEYACSIITRQATRVIDLGQSNEKYFINIAGGGSLTELTYEVPSKLKTVIGQLAYYMKGLEKMTRLRPTELRIELEGHGVYHEEFMLFLITNTNSVGGFEKLAPEAKIDDGLFDVIMLKRCNLVEFVRVASMALRGEHIHDPLVIHKQTNRVTVTSPDAVQLNLDGEFGGLLPATFKVLPGHLRIFADNPDATYA</sequence>
<gene>
    <name evidence="14" type="ORF">HMI46_04635</name>
</gene>
<organism evidence="14 15">
    <name type="scientific">Paenibacillus alvei</name>
    <name type="common">Bacillus alvei</name>
    <dbReference type="NCBI Taxonomy" id="44250"/>
    <lineage>
        <taxon>Bacteria</taxon>
        <taxon>Bacillati</taxon>
        <taxon>Bacillota</taxon>
        <taxon>Bacilli</taxon>
        <taxon>Bacillales</taxon>
        <taxon>Paenibacillaceae</taxon>
        <taxon>Paenibacillus</taxon>
    </lineage>
</organism>
<dbReference type="GO" id="GO:0005524">
    <property type="term" value="F:ATP binding"/>
    <property type="evidence" value="ECO:0007669"/>
    <property type="project" value="UniProtKB-KW"/>
</dbReference>
<keyword evidence="12" id="KW-1208">Phospholipid metabolism</keyword>
<name>A0AAP6ZXE9_PAEAL</name>
<keyword evidence="4" id="KW-0808">Transferase</keyword>
<dbReference type="GO" id="GO:0005886">
    <property type="term" value="C:plasma membrane"/>
    <property type="evidence" value="ECO:0007669"/>
    <property type="project" value="TreeGrafter"/>
</dbReference>
<evidence type="ECO:0000256" key="10">
    <source>
        <dbReference type="ARBA" id="ARBA00023098"/>
    </source>
</evidence>
<keyword evidence="10" id="KW-0443">Lipid metabolism</keyword>
<dbReference type="GO" id="GO:0046872">
    <property type="term" value="F:metal ion binding"/>
    <property type="evidence" value="ECO:0007669"/>
    <property type="project" value="UniProtKB-KW"/>
</dbReference>
<keyword evidence="11" id="KW-0594">Phospholipid biosynthesis</keyword>
<proteinExistence type="inferred from homology"/>
<dbReference type="GO" id="GO:0004143">
    <property type="term" value="F:ATP-dependent diacylglycerol kinase activity"/>
    <property type="evidence" value="ECO:0007669"/>
    <property type="project" value="TreeGrafter"/>
</dbReference>
<keyword evidence="8" id="KW-0067">ATP-binding</keyword>
<evidence type="ECO:0000256" key="11">
    <source>
        <dbReference type="ARBA" id="ARBA00023209"/>
    </source>
</evidence>
<evidence type="ECO:0000313" key="15">
    <source>
        <dbReference type="Proteomes" id="UP000552038"/>
    </source>
</evidence>
<dbReference type="Pfam" id="PF19279">
    <property type="entry name" value="YegS_C"/>
    <property type="match status" value="1"/>
</dbReference>
<evidence type="ECO:0000256" key="2">
    <source>
        <dbReference type="ARBA" id="ARBA00005983"/>
    </source>
</evidence>
<reference evidence="14 15" key="1">
    <citation type="submission" date="2020-05" db="EMBL/GenBank/DDBJ databases">
        <title>Whole genome sequencing and identification of novel metabolites from Paenibacillus alvei strain JR949.</title>
        <authorList>
            <person name="Rajendhran J."/>
            <person name="Sree Pranav P."/>
            <person name="Mahalakshmi B."/>
            <person name="Karthikeyan R."/>
        </authorList>
    </citation>
    <scope>NUCLEOTIDE SEQUENCE [LARGE SCALE GENOMIC DNA]</scope>
    <source>
        <strain evidence="14 15">JR949</strain>
    </source>
</reference>
<dbReference type="GO" id="GO:0008654">
    <property type="term" value="P:phospholipid biosynthetic process"/>
    <property type="evidence" value="ECO:0007669"/>
    <property type="project" value="UniProtKB-KW"/>
</dbReference>
<keyword evidence="9" id="KW-0460">Magnesium</keyword>
<dbReference type="NCBIfam" id="NF009874">
    <property type="entry name" value="PRK13337.1"/>
    <property type="match status" value="1"/>
</dbReference>
<dbReference type="SUPFAM" id="SSF111331">
    <property type="entry name" value="NAD kinase/diacylglycerol kinase-like"/>
    <property type="match status" value="1"/>
</dbReference>
<dbReference type="InterPro" id="IPR045540">
    <property type="entry name" value="YegS/DAGK_C"/>
</dbReference>
<keyword evidence="5" id="KW-0479">Metal-binding</keyword>
<dbReference type="Gene3D" id="2.60.200.40">
    <property type="match status" value="1"/>
</dbReference>
<protein>
    <submittedName>
        <fullName evidence="14">Diacylglycerol kinase</fullName>
    </submittedName>
</protein>
<accession>A0AAP6ZXE9</accession>